<feature type="compositionally biased region" description="Polar residues" evidence="2">
    <location>
        <begin position="629"/>
        <end position="643"/>
    </location>
</feature>
<feature type="compositionally biased region" description="Low complexity" evidence="2">
    <location>
        <begin position="197"/>
        <end position="214"/>
    </location>
</feature>
<feature type="compositionally biased region" description="Low complexity" evidence="2">
    <location>
        <begin position="325"/>
        <end position="338"/>
    </location>
</feature>
<dbReference type="AlphaFoldDB" id="A0A2R6PC10"/>
<dbReference type="OrthoDB" id="2450055at2759"/>
<keyword evidence="4" id="KW-1185">Reference proteome</keyword>
<evidence type="ECO:0000256" key="2">
    <source>
        <dbReference type="SAM" id="MobiDB-lite"/>
    </source>
</evidence>
<feature type="region of interest" description="Disordered" evidence="2">
    <location>
        <begin position="178"/>
        <end position="226"/>
    </location>
</feature>
<feature type="coiled-coil region" evidence="1">
    <location>
        <begin position="547"/>
        <end position="590"/>
    </location>
</feature>
<feature type="compositionally biased region" description="Low complexity" evidence="2">
    <location>
        <begin position="521"/>
        <end position="542"/>
    </location>
</feature>
<evidence type="ECO:0000256" key="1">
    <source>
        <dbReference type="SAM" id="Coils"/>
    </source>
</evidence>
<comment type="caution">
    <text evidence="3">The sequence shown here is derived from an EMBL/GenBank/DDBJ whole genome shotgun (WGS) entry which is preliminary data.</text>
</comment>
<gene>
    <name evidence="3" type="ORF">PHLCEN_2v5085</name>
</gene>
<feature type="region of interest" description="Disordered" evidence="2">
    <location>
        <begin position="591"/>
        <end position="658"/>
    </location>
</feature>
<reference evidence="3 4" key="1">
    <citation type="submission" date="2018-02" db="EMBL/GenBank/DDBJ databases">
        <title>Genome sequence of the basidiomycete white-rot fungus Phlebia centrifuga.</title>
        <authorList>
            <person name="Granchi Z."/>
            <person name="Peng M."/>
            <person name="de Vries R.P."/>
            <person name="Hilden K."/>
            <person name="Makela M.R."/>
            <person name="Grigoriev I."/>
            <person name="Riley R."/>
        </authorList>
    </citation>
    <scope>NUCLEOTIDE SEQUENCE [LARGE SCALE GENOMIC DNA]</scope>
    <source>
        <strain evidence="3 4">FBCC195</strain>
    </source>
</reference>
<feature type="region of interest" description="Disordered" evidence="2">
    <location>
        <begin position="267"/>
        <end position="544"/>
    </location>
</feature>
<evidence type="ECO:0000313" key="3">
    <source>
        <dbReference type="EMBL" id="PSR88734.1"/>
    </source>
</evidence>
<name>A0A2R6PC10_9APHY</name>
<feature type="compositionally biased region" description="Polar residues" evidence="2">
    <location>
        <begin position="422"/>
        <end position="435"/>
    </location>
</feature>
<keyword evidence="1" id="KW-0175">Coiled coil</keyword>
<feature type="compositionally biased region" description="Polar residues" evidence="2">
    <location>
        <begin position="292"/>
        <end position="313"/>
    </location>
</feature>
<accession>A0A2R6PC10</accession>
<dbReference type="Proteomes" id="UP000186601">
    <property type="component" value="Unassembled WGS sequence"/>
</dbReference>
<feature type="compositionally biased region" description="Pro residues" evidence="2">
    <location>
        <begin position="649"/>
        <end position="658"/>
    </location>
</feature>
<proteinExistence type="predicted"/>
<evidence type="ECO:0000313" key="4">
    <source>
        <dbReference type="Proteomes" id="UP000186601"/>
    </source>
</evidence>
<feature type="compositionally biased region" description="Polar residues" evidence="2">
    <location>
        <begin position="360"/>
        <end position="384"/>
    </location>
</feature>
<feature type="compositionally biased region" description="Polar residues" evidence="2">
    <location>
        <begin position="273"/>
        <end position="285"/>
    </location>
</feature>
<organism evidence="3 4">
    <name type="scientific">Hermanssonia centrifuga</name>
    <dbReference type="NCBI Taxonomy" id="98765"/>
    <lineage>
        <taxon>Eukaryota</taxon>
        <taxon>Fungi</taxon>
        <taxon>Dikarya</taxon>
        <taxon>Basidiomycota</taxon>
        <taxon>Agaricomycotina</taxon>
        <taxon>Agaricomycetes</taxon>
        <taxon>Polyporales</taxon>
        <taxon>Meruliaceae</taxon>
        <taxon>Hermanssonia</taxon>
    </lineage>
</organism>
<feature type="compositionally biased region" description="Basic and acidic residues" evidence="2">
    <location>
        <begin position="497"/>
        <end position="511"/>
    </location>
</feature>
<feature type="compositionally biased region" description="Basic and acidic residues" evidence="2">
    <location>
        <begin position="401"/>
        <end position="421"/>
    </location>
</feature>
<dbReference type="STRING" id="98765.A0A2R6PC10"/>
<dbReference type="EMBL" id="MLYV02000503">
    <property type="protein sequence ID" value="PSR88734.1"/>
    <property type="molecule type" value="Genomic_DNA"/>
</dbReference>
<sequence>MSAPGIADRTGIHKSCKSLEVVVNVLNDYCEAANALVAIQKKLAKAVREAASAKSINDIASVLEAVSEVDSKFAKVTDKECDGISAEVRKWFKRLAKEERTHDEKLSAANARIKQAGQLYEKKVKKNPADAVEEHTRYMNLLSSLGPEISQEKHLQGGWSGAVPNDLPDVDAEANPIESSTAIPDKTLRGQAEADGANSSSSTTLAANTSNVTTPAGPSPQMTANLSPAEGWATEVLTTADPESIRDRGLSVNSLASLGFFPAPPTHFPLPPITNNTEGDISAQTPKDERSIQSPLQSPAVNARTESSTSSVSEKLKATEFLSDSHSPVASPSTPVTSDKLRLHSVDEETAPTSPPPRQSTPNSSRSTDALSTQPSVTDSGQISTDRRGSPVLERSSQGSRKGDYVEESEFGVRKAMEHRQQSVQDMQAVQSNTIERSDTGRSNKSVVAAMRDRFARTTGPSSPPPRDVPRLPLSVSNLANRYDIPSDASLPATRRLPNEERSQLSPDSRHSISSPPLERSAISSSQSSSSYSPAASLPSTEDILRRRRRIQELEELELKEQEHELRMKEKEIELRAKELERDRLRLQTVRGTYASDASPRLTGPRPPLHDSLSSPTLQSRHPYAASSAHFSPSMSQRYPGTVSSAGQPPSPSPLSSPPIDHPSYCACEACTVVKYRTGGVPPTPRDLRPPEPPITLRPEKPKGWIRRLSMPVMGNAFASDSKKGISNTSIVSYRNSLALPEEDGRLRMDYTSANKNRSMTNLGGR</sequence>
<protein>
    <submittedName>
        <fullName evidence="3">Uncharacterized protein</fullName>
    </submittedName>
</protein>